<feature type="region of interest" description="Disordered" evidence="1">
    <location>
        <begin position="36"/>
        <end position="59"/>
    </location>
</feature>
<dbReference type="AlphaFoldDB" id="A0A8D8S8K6"/>
<evidence type="ECO:0000256" key="2">
    <source>
        <dbReference type="SAM" id="SignalP"/>
    </source>
</evidence>
<evidence type="ECO:0000313" key="3">
    <source>
        <dbReference type="EMBL" id="CAG6663307.1"/>
    </source>
</evidence>
<name>A0A8D8S8K6_9HEMI</name>
<proteinExistence type="predicted"/>
<feature type="chain" id="PRO_5034290997" description="Secreted protein" evidence="2">
    <location>
        <begin position="21"/>
        <end position="128"/>
    </location>
</feature>
<organism evidence="3">
    <name type="scientific">Cacopsylla melanoneura</name>
    <dbReference type="NCBI Taxonomy" id="428564"/>
    <lineage>
        <taxon>Eukaryota</taxon>
        <taxon>Metazoa</taxon>
        <taxon>Ecdysozoa</taxon>
        <taxon>Arthropoda</taxon>
        <taxon>Hexapoda</taxon>
        <taxon>Insecta</taxon>
        <taxon>Pterygota</taxon>
        <taxon>Neoptera</taxon>
        <taxon>Paraneoptera</taxon>
        <taxon>Hemiptera</taxon>
        <taxon>Sternorrhyncha</taxon>
        <taxon>Psylloidea</taxon>
        <taxon>Psyllidae</taxon>
        <taxon>Psyllinae</taxon>
        <taxon>Cacopsylla</taxon>
    </lineage>
</organism>
<accession>A0A8D8S8K6</accession>
<keyword evidence="2" id="KW-0732">Signal</keyword>
<evidence type="ECO:0008006" key="4">
    <source>
        <dbReference type="Google" id="ProtNLM"/>
    </source>
</evidence>
<dbReference type="EMBL" id="HBUF01204920">
    <property type="protein sequence ID" value="CAG6663307.1"/>
    <property type="molecule type" value="Transcribed_RNA"/>
</dbReference>
<sequence length="128" mass="14096">MDVKPFSLSILCLCFSPMQARLHSAISPSNVSSAEASGWRRDRRGRITSRERSPGKATSGLRVMPSRARPCAAWRLPLRVPLCARCVSTLLAPCCTIRPRISCCDANAFNILANNSRVLSLSTFLFIE</sequence>
<feature type="signal peptide" evidence="2">
    <location>
        <begin position="1"/>
        <end position="20"/>
    </location>
</feature>
<evidence type="ECO:0000256" key="1">
    <source>
        <dbReference type="SAM" id="MobiDB-lite"/>
    </source>
</evidence>
<protein>
    <recommendedName>
        <fullName evidence="4">Secreted protein</fullName>
    </recommendedName>
</protein>
<reference evidence="3" key="1">
    <citation type="submission" date="2021-05" db="EMBL/GenBank/DDBJ databases">
        <authorList>
            <person name="Alioto T."/>
            <person name="Alioto T."/>
            <person name="Gomez Garrido J."/>
        </authorList>
    </citation>
    <scope>NUCLEOTIDE SEQUENCE</scope>
</reference>